<keyword evidence="3 9" id="KW-0808">Transferase</keyword>
<reference evidence="9 10" key="1">
    <citation type="submission" date="2016-10" db="EMBL/GenBank/DDBJ databases">
        <authorList>
            <person name="de Groot N.N."/>
        </authorList>
    </citation>
    <scope>NUCLEOTIDE SEQUENCE [LARGE SCALE GENOMIC DNA]</scope>
    <source>
        <strain evidence="9 10">DSM 21800</strain>
    </source>
</reference>
<dbReference type="RefSeq" id="WP_091530727.1">
    <property type="nucleotide sequence ID" value="NZ_LT629772.1"/>
</dbReference>
<keyword evidence="4 7" id="KW-0812">Transmembrane</keyword>
<keyword evidence="6 7" id="KW-0472">Membrane</keyword>
<dbReference type="AlphaFoldDB" id="A0A1H2AEF7"/>
<organism evidence="9 10">
    <name type="scientific">Microlunatus soli</name>
    <dbReference type="NCBI Taxonomy" id="630515"/>
    <lineage>
        <taxon>Bacteria</taxon>
        <taxon>Bacillati</taxon>
        <taxon>Actinomycetota</taxon>
        <taxon>Actinomycetes</taxon>
        <taxon>Propionibacteriales</taxon>
        <taxon>Propionibacteriaceae</taxon>
        <taxon>Microlunatus</taxon>
    </lineage>
</organism>
<dbReference type="Proteomes" id="UP000199103">
    <property type="component" value="Chromosome I"/>
</dbReference>
<proteinExistence type="inferred from homology"/>
<dbReference type="GO" id="GO:0016780">
    <property type="term" value="F:phosphotransferase activity, for other substituted phosphate groups"/>
    <property type="evidence" value="ECO:0007669"/>
    <property type="project" value="TreeGrafter"/>
</dbReference>
<evidence type="ECO:0000256" key="4">
    <source>
        <dbReference type="ARBA" id="ARBA00022692"/>
    </source>
</evidence>
<feature type="transmembrane region" description="Helical" evidence="7">
    <location>
        <begin position="129"/>
        <end position="148"/>
    </location>
</feature>
<sequence>MTVPASDPQRRPPKTRTRPRLTVVRAMNRRGIRLLHVADLLIVYGLLFAITAVMIQVRPGFNAASHLSRYVWSYGIVAIIHLAVFSFGGLYDRERRLVVPPSASRLITLVWLASLMIGVTSWLLGEFLIPRSVLLAYAIVGPVGLWITRAVSRRLRERNAGPARVLLIGSAEACLRAAEHLGQTTAVVVAGQVRGTDDLEQRVDRYAATGVLLLDGTGLSDLYADALSRLELRGVETLQLVRPHDSLLGLRTVGEIGGMPVVSLSAHILTGSQQRLKRWMDVIVLVLTAPLTIPLMIFTGVLVAVRAGGPLLFVQHRVGRDGAPFRMLKFRTMRRDAERFSGPVQATTDDPRIIRGLGWLRSTRLDELPQLINVLAGQMTIVGPRPERPEEMAEYERLIPGYRRRHQIEPGITGLAQVYGHYHTHPEFKLGHDLQYLANWSPFLDIQIMLRTAWVILARRL</sequence>
<comment type="subcellular location">
    <subcellularLocation>
        <location evidence="1">Membrane</location>
        <topology evidence="1">Multi-pass membrane protein</topology>
    </subcellularLocation>
</comment>
<evidence type="ECO:0000313" key="10">
    <source>
        <dbReference type="Proteomes" id="UP000199103"/>
    </source>
</evidence>
<evidence type="ECO:0000313" key="9">
    <source>
        <dbReference type="EMBL" id="SDT44304.1"/>
    </source>
</evidence>
<dbReference type="PANTHER" id="PTHR30576:SF0">
    <property type="entry name" value="UNDECAPRENYL-PHOSPHATE N-ACETYLGALACTOSAMINYL 1-PHOSPHATE TRANSFERASE-RELATED"/>
    <property type="match status" value="1"/>
</dbReference>
<dbReference type="InterPro" id="IPR017475">
    <property type="entry name" value="EPS_sugar_tfrase"/>
</dbReference>
<keyword evidence="5 7" id="KW-1133">Transmembrane helix</keyword>
<evidence type="ECO:0000256" key="1">
    <source>
        <dbReference type="ARBA" id="ARBA00004141"/>
    </source>
</evidence>
<dbReference type="GO" id="GO:0016020">
    <property type="term" value="C:membrane"/>
    <property type="evidence" value="ECO:0007669"/>
    <property type="project" value="UniProtKB-SubCell"/>
</dbReference>
<dbReference type="Pfam" id="PF02397">
    <property type="entry name" value="Bac_transf"/>
    <property type="match status" value="1"/>
</dbReference>
<protein>
    <submittedName>
        <fullName evidence="9">Exopolysaccharide biosynthesis polyprenyl glycosylphosphotransferase</fullName>
    </submittedName>
</protein>
<dbReference type="NCBIfam" id="TIGR03025">
    <property type="entry name" value="EPS_sugtrans"/>
    <property type="match status" value="1"/>
</dbReference>
<dbReference type="OrthoDB" id="9808602at2"/>
<evidence type="ECO:0000256" key="6">
    <source>
        <dbReference type="ARBA" id="ARBA00023136"/>
    </source>
</evidence>
<dbReference type="STRING" id="630515.SAMN04489812_5871"/>
<feature type="transmembrane region" description="Helical" evidence="7">
    <location>
        <begin position="34"/>
        <end position="57"/>
    </location>
</feature>
<evidence type="ECO:0000256" key="5">
    <source>
        <dbReference type="ARBA" id="ARBA00022989"/>
    </source>
</evidence>
<dbReference type="PANTHER" id="PTHR30576">
    <property type="entry name" value="COLANIC BIOSYNTHESIS UDP-GLUCOSE LIPID CARRIER TRANSFERASE"/>
    <property type="match status" value="1"/>
</dbReference>
<accession>A0A1H2AEF7</accession>
<feature type="domain" description="Bacterial sugar transferase" evidence="8">
    <location>
        <begin position="277"/>
        <end position="457"/>
    </location>
</feature>
<feature type="transmembrane region" description="Helical" evidence="7">
    <location>
        <begin position="103"/>
        <end position="123"/>
    </location>
</feature>
<dbReference type="InterPro" id="IPR003362">
    <property type="entry name" value="Bact_transf"/>
</dbReference>
<keyword evidence="10" id="KW-1185">Reference proteome</keyword>
<comment type="similarity">
    <text evidence="2">Belongs to the bacterial sugar transferase family.</text>
</comment>
<dbReference type="EMBL" id="LT629772">
    <property type="protein sequence ID" value="SDT44304.1"/>
    <property type="molecule type" value="Genomic_DNA"/>
</dbReference>
<name>A0A1H2AEF7_9ACTN</name>
<evidence type="ECO:0000256" key="7">
    <source>
        <dbReference type="SAM" id="Phobius"/>
    </source>
</evidence>
<evidence type="ECO:0000259" key="8">
    <source>
        <dbReference type="Pfam" id="PF02397"/>
    </source>
</evidence>
<gene>
    <name evidence="9" type="ORF">SAMN04489812_5871</name>
</gene>
<evidence type="ECO:0000256" key="2">
    <source>
        <dbReference type="ARBA" id="ARBA00006464"/>
    </source>
</evidence>
<feature type="transmembrane region" description="Helical" evidence="7">
    <location>
        <begin position="69"/>
        <end position="91"/>
    </location>
</feature>
<feature type="transmembrane region" description="Helical" evidence="7">
    <location>
        <begin position="282"/>
        <end position="305"/>
    </location>
</feature>
<evidence type="ECO:0000256" key="3">
    <source>
        <dbReference type="ARBA" id="ARBA00022679"/>
    </source>
</evidence>